<feature type="transmembrane region" description="Helical" evidence="1">
    <location>
        <begin position="69"/>
        <end position="89"/>
    </location>
</feature>
<feature type="transmembrane region" description="Helical" evidence="1">
    <location>
        <begin position="109"/>
        <end position="133"/>
    </location>
</feature>
<evidence type="ECO:0000256" key="1">
    <source>
        <dbReference type="SAM" id="Phobius"/>
    </source>
</evidence>
<organism evidence="3 4">
    <name type="scientific">Microbacterium proteolyticum</name>
    <dbReference type="NCBI Taxonomy" id="1572644"/>
    <lineage>
        <taxon>Bacteria</taxon>
        <taxon>Bacillati</taxon>
        <taxon>Actinomycetota</taxon>
        <taxon>Actinomycetes</taxon>
        <taxon>Micrococcales</taxon>
        <taxon>Microbacteriaceae</taxon>
        <taxon>Microbacterium</taxon>
    </lineage>
</organism>
<feature type="transmembrane region" description="Helical" evidence="1">
    <location>
        <begin position="274"/>
        <end position="294"/>
    </location>
</feature>
<feature type="transmembrane region" description="Helical" evidence="1">
    <location>
        <begin position="25"/>
        <end position="49"/>
    </location>
</feature>
<dbReference type="Proteomes" id="UP000543579">
    <property type="component" value="Unassembled WGS sequence"/>
</dbReference>
<keyword evidence="1" id="KW-0812">Transmembrane</keyword>
<gene>
    <name evidence="3" type="ORF">FHS07_001180</name>
</gene>
<dbReference type="EMBL" id="JACHXY010000001">
    <property type="protein sequence ID" value="MBB3157496.1"/>
    <property type="molecule type" value="Genomic_DNA"/>
</dbReference>
<name>A0A7W5GEY7_9MICO</name>
<proteinExistence type="predicted"/>
<dbReference type="PANTHER" id="PTHR39430:SF1">
    <property type="entry name" value="PROTEASE"/>
    <property type="match status" value="1"/>
</dbReference>
<feature type="transmembrane region" description="Helical" evidence="1">
    <location>
        <begin position="139"/>
        <end position="157"/>
    </location>
</feature>
<dbReference type="AlphaFoldDB" id="A0A7W5GEY7"/>
<feature type="transmembrane region" description="Helical" evidence="1">
    <location>
        <begin position="227"/>
        <end position="245"/>
    </location>
</feature>
<comment type="caution">
    <text evidence="3">The sequence shown here is derived from an EMBL/GenBank/DDBJ whole genome shotgun (WGS) entry which is preliminary data.</text>
</comment>
<feature type="transmembrane region" description="Helical" evidence="1">
    <location>
        <begin position="169"/>
        <end position="189"/>
    </location>
</feature>
<feature type="transmembrane region" description="Helical" evidence="1">
    <location>
        <begin position="201"/>
        <end position="220"/>
    </location>
</feature>
<evidence type="ECO:0000259" key="2">
    <source>
        <dbReference type="Pfam" id="PF02517"/>
    </source>
</evidence>
<dbReference type="InterPro" id="IPR003675">
    <property type="entry name" value="Rce1/LyrA-like_dom"/>
</dbReference>
<accession>A0A7W5GEY7</accession>
<dbReference type="GO" id="GO:0080120">
    <property type="term" value="P:CAAX-box protein maturation"/>
    <property type="evidence" value="ECO:0007669"/>
    <property type="project" value="UniProtKB-ARBA"/>
</dbReference>
<evidence type="ECO:0000313" key="4">
    <source>
        <dbReference type="Proteomes" id="UP000543579"/>
    </source>
</evidence>
<keyword evidence="1" id="KW-1133">Transmembrane helix</keyword>
<feature type="domain" description="CAAX prenyl protease 2/Lysostaphin resistance protein A-like" evidence="2">
    <location>
        <begin position="142"/>
        <end position="235"/>
    </location>
</feature>
<dbReference type="PANTHER" id="PTHR39430">
    <property type="entry name" value="MEMBRANE-ASSOCIATED PROTEASE-RELATED"/>
    <property type="match status" value="1"/>
</dbReference>
<dbReference type="Pfam" id="PF02517">
    <property type="entry name" value="Rce1-like"/>
    <property type="match status" value="1"/>
</dbReference>
<dbReference type="GO" id="GO:0004175">
    <property type="term" value="F:endopeptidase activity"/>
    <property type="evidence" value="ECO:0007669"/>
    <property type="project" value="UniProtKB-ARBA"/>
</dbReference>
<keyword evidence="1" id="KW-0472">Membrane</keyword>
<protein>
    <recommendedName>
        <fullName evidence="2">CAAX prenyl protease 2/Lysostaphin resistance protein A-like domain-containing protein</fullName>
    </recommendedName>
</protein>
<dbReference type="RefSeq" id="WP_183418902.1">
    <property type="nucleotide sequence ID" value="NZ_JACHXY010000001.1"/>
</dbReference>
<sequence>MKRTRPELHPSIDARRPERRRLIQLLLGAAAFVGSRLLTTVAAVLVFAATAQATGVVSVGEILAAPGPAAPVGFLVGAAFSVLGFVLVVRFVSRRRVAEFSREGAPAEVGLGLLIGFGVVAGSVAVLAAAGVYRVAEVHLGWGVLTAVMFGVGPAIVEEVFFRGFLLRILDGWIGSWGALSIVSVVFALVHSFSSPAGPVAAVYILLSASLLLNMAWFLTRRLWLPIALHLAFNASQSAVFGLNVSGSEAGDGLLRADLTGPDWLTGGVMGGEGSIVLIVIALAAGVVMTLVGIRRGVMLPRTSRLAAS</sequence>
<reference evidence="3 4" key="1">
    <citation type="submission" date="2020-08" db="EMBL/GenBank/DDBJ databases">
        <title>Genomic Encyclopedia of Type Strains, Phase III (KMG-III): the genomes of soil and plant-associated and newly described type strains.</title>
        <authorList>
            <person name="Whitman W."/>
        </authorList>
    </citation>
    <scope>NUCLEOTIDE SEQUENCE [LARGE SCALE GENOMIC DNA]</scope>
    <source>
        <strain evidence="3 4">CECT 8356</strain>
    </source>
</reference>
<evidence type="ECO:0000313" key="3">
    <source>
        <dbReference type="EMBL" id="MBB3157496.1"/>
    </source>
</evidence>